<organism evidence="1 2">
    <name type="scientific">Methanoculleus nereidis</name>
    <dbReference type="NCBI Taxonomy" id="2735141"/>
    <lineage>
        <taxon>Archaea</taxon>
        <taxon>Methanobacteriati</taxon>
        <taxon>Methanobacteriota</taxon>
        <taxon>Stenosarchaea group</taxon>
        <taxon>Methanomicrobia</taxon>
        <taxon>Methanomicrobiales</taxon>
        <taxon>Methanomicrobiaceae</taxon>
        <taxon>Methanoculleus</taxon>
    </lineage>
</organism>
<dbReference type="EMBL" id="JABFFQ010000003">
    <property type="protein sequence ID" value="MDV4342826.1"/>
    <property type="molecule type" value="Genomic_DNA"/>
</dbReference>
<keyword evidence="2" id="KW-1185">Reference proteome</keyword>
<comment type="caution">
    <text evidence="1">The sequence shown here is derived from an EMBL/GenBank/DDBJ whole genome shotgun (WGS) entry which is preliminary data.</text>
</comment>
<accession>A0ABU3Z221</accession>
<evidence type="ECO:0000313" key="1">
    <source>
        <dbReference type="EMBL" id="MDV4342826.1"/>
    </source>
</evidence>
<protein>
    <submittedName>
        <fullName evidence="1">Uncharacterized protein</fullName>
    </submittedName>
</protein>
<name>A0ABU3Z221_9EURY</name>
<dbReference type="RefSeq" id="WP_317296008.1">
    <property type="nucleotide sequence ID" value="NZ_JABFFQ010000003.1"/>
</dbReference>
<evidence type="ECO:0000313" key="2">
    <source>
        <dbReference type="Proteomes" id="UP001273768"/>
    </source>
</evidence>
<reference evidence="1 2" key="1">
    <citation type="submission" date="2020-05" db="EMBL/GenBank/DDBJ databases">
        <title>Isolation and characterization of methanoarchaea from a cold seep at offshore SW Taiwan.</title>
        <authorList>
            <person name="Chen Y.-W."/>
            <person name="Chen S.-C."/>
            <person name="Lai M.-C."/>
        </authorList>
    </citation>
    <scope>NUCLEOTIDE SEQUENCE [LARGE SCALE GENOMIC DNA]</scope>
    <source>
        <strain evidence="1 2">YWC-01</strain>
    </source>
</reference>
<proteinExistence type="predicted"/>
<sequence length="166" mass="17659">MATICAVTIATVLMTVVAAILLSPGEGAGLSLPKTSPAGPVEAVAGYAGVPVLRISGTTNPIDLAKCRVYLTDPDGIFRTVETAVLENTNLSDGQAAYVFYLPTDERTASGYWITDVPDLVFTDTHHPGVRPFTPGGDWRVVVYDPDLMKTRIDRVVPVTEPSSPE</sequence>
<dbReference type="Proteomes" id="UP001273768">
    <property type="component" value="Unassembled WGS sequence"/>
</dbReference>
<gene>
    <name evidence="1" type="ORF">HL657_06490</name>
</gene>